<reference evidence="1 2" key="1">
    <citation type="submission" date="2016-08" db="EMBL/GenBank/DDBJ databases">
        <title>The complete genome of Streptomyces subrutilus 10-1-1.</title>
        <authorList>
            <person name="Chen X."/>
        </authorList>
    </citation>
    <scope>NUCLEOTIDE SEQUENCE [LARGE SCALE GENOMIC DNA]</scope>
    <source>
        <strain evidence="1 2">10-1-1</strain>
        <plasmid evidence="2">pacmp1</plasmid>
    </source>
</reference>
<keyword evidence="2" id="KW-1185">Reference proteome</keyword>
<dbReference type="OrthoDB" id="4256503at2"/>
<proteinExistence type="predicted"/>
<dbReference type="EMBL" id="MEHK01000005">
    <property type="protein sequence ID" value="OEJ21043.1"/>
    <property type="molecule type" value="Genomic_DNA"/>
</dbReference>
<dbReference type="Proteomes" id="UP000095705">
    <property type="component" value="Plasmid pACMP1"/>
</dbReference>
<sequence>MPHATQTLTLPGSTDRFIVTARPDGAAAQGHQPLPEGMTTAHIVPALAGDVQPGDVVLGEFEAGPGIRTTVYLCTPYIADPHQLHQCPCDDCEECEEYAGLAYPEGYVCLRLSDTYESCVILSRAAPLAVVRHAVAAQFPPPADPEVDRFVIDGPGPLHGPYEGLRAPRTWGPWDKVSISQEVAEQLAQDLNADGAGSGLTAEWKADWLVISWTAYYQGMLSADRRYGAAGREVVEPDADGRYRIGRLWRWALHEEPSA</sequence>
<protein>
    <submittedName>
        <fullName evidence="1">Uncharacterized protein</fullName>
    </submittedName>
</protein>
<geneLocation type="plasmid" evidence="2">
    <name>pacmp1</name>
</geneLocation>
<organism evidence="1 2">
    <name type="scientific">Streptomyces subrutilus</name>
    <dbReference type="NCBI Taxonomy" id="36818"/>
    <lineage>
        <taxon>Bacteria</taxon>
        <taxon>Bacillati</taxon>
        <taxon>Actinomycetota</taxon>
        <taxon>Actinomycetes</taxon>
        <taxon>Kitasatosporales</taxon>
        <taxon>Streptomycetaceae</taxon>
        <taxon>Streptomyces</taxon>
    </lineage>
</organism>
<dbReference type="RefSeq" id="WP_069917931.1">
    <property type="nucleotide sequence ID" value="NZ_CM007203.1"/>
</dbReference>
<evidence type="ECO:0000313" key="2">
    <source>
        <dbReference type="Proteomes" id="UP000095705"/>
    </source>
</evidence>
<dbReference type="AlphaFoldDB" id="A0A1E5NXU5"/>
<gene>
    <name evidence="1" type="ORF">BGK67_34670</name>
</gene>
<comment type="caution">
    <text evidence="1">The sequence shown here is derived from an EMBL/GenBank/DDBJ whole genome shotgun (WGS) entry which is preliminary data.</text>
</comment>
<accession>A0A1E5NXU5</accession>
<evidence type="ECO:0000313" key="1">
    <source>
        <dbReference type="EMBL" id="OEJ21043.1"/>
    </source>
</evidence>
<keyword evidence="1" id="KW-0614">Plasmid</keyword>
<name>A0A1E5NXU5_9ACTN</name>